<gene>
    <name evidence="1" type="ORF">Scep_022498</name>
</gene>
<dbReference type="Proteomes" id="UP001419268">
    <property type="component" value="Unassembled WGS sequence"/>
</dbReference>
<reference evidence="1 2" key="1">
    <citation type="submission" date="2024-01" db="EMBL/GenBank/DDBJ databases">
        <title>Genome assemblies of Stephania.</title>
        <authorList>
            <person name="Yang L."/>
        </authorList>
    </citation>
    <scope>NUCLEOTIDE SEQUENCE [LARGE SCALE GENOMIC DNA]</scope>
    <source>
        <strain evidence="1">JXDWG</strain>
        <tissue evidence="1">Leaf</tissue>
    </source>
</reference>
<accession>A0AAP0FHS8</accession>
<comment type="caution">
    <text evidence="1">The sequence shown here is derived from an EMBL/GenBank/DDBJ whole genome shotgun (WGS) entry which is preliminary data.</text>
</comment>
<keyword evidence="2" id="KW-1185">Reference proteome</keyword>
<proteinExistence type="predicted"/>
<sequence>MCISVQLLPVHPSLRSLTAFSGLFASPSHLACALKFCRRALSLCLTEICVCVYWRDASALAPPAVRRPPPSAARSLAELSALCSLLSVAACTQRPIGHSRRSLLTFPPVRHLARVRSRCLVTTFELPLEQASSIVTLHRQTLAGSLAQARANLGTFLGHEQDKFLRNEQGRALASYLGTSKAAPWQVPWVRVRRYLGGFLSHEQGHALARARPRLGTGKTYIGKGLQILTWALTKSKYAWSHFLIFPIGAEETA</sequence>
<evidence type="ECO:0000313" key="2">
    <source>
        <dbReference type="Proteomes" id="UP001419268"/>
    </source>
</evidence>
<evidence type="ECO:0000313" key="1">
    <source>
        <dbReference type="EMBL" id="KAK9105654.1"/>
    </source>
</evidence>
<organism evidence="1 2">
    <name type="scientific">Stephania cephalantha</name>
    <dbReference type="NCBI Taxonomy" id="152367"/>
    <lineage>
        <taxon>Eukaryota</taxon>
        <taxon>Viridiplantae</taxon>
        <taxon>Streptophyta</taxon>
        <taxon>Embryophyta</taxon>
        <taxon>Tracheophyta</taxon>
        <taxon>Spermatophyta</taxon>
        <taxon>Magnoliopsida</taxon>
        <taxon>Ranunculales</taxon>
        <taxon>Menispermaceae</taxon>
        <taxon>Menispermoideae</taxon>
        <taxon>Cissampelideae</taxon>
        <taxon>Stephania</taxon>
    </lineage>
</organism>
<protein>
    <submittedName>
        <fullName evidence="1">Uncharacterized protein</fullName>
    </submittedName>
</protein>
<name>A0AAP0FHS8_9MAGN</name>
<dbReference type="EMBL" id="JBBNAG010000009">
    <property type="protein sequence ID" value="KAK9105654.1"/>
    <property type="molecule type" value="Genomic_DNA"/>
</dbReference>
<dbReference type="AlphaFoldDB" id="A0AAP0FHS8"/>